<comment type="caution">
    <text evidence="2">The sequence shown here is derived from an EMBL/GenBank/DDBJ whole genome shotgun (WGS) entry which is preliminary data.</text>
</comment>
<organism evidence="2 3">
    <name type="scientific">Anaeroselena agilis</name>
    <dbReference type="NCBI Taxonomy" id="3063788"/>
    <lineage>
        <taxon>Bacteria</taxon>
        <taxon>Bacillati</taxon>
        <taxon>Bacillota</taxon>
        <taxon>Negativicutes</taxon>
        <taxon>Acetonemataceae</taxon>
        <taxon>Anaeroselena</taxon>
    </lineage>
</organism>
<keyword evidence="3" id="KW-1185">Reference proteome</keyword>
<evidence type="ECO:0000313" key="3">
    <source>
        <dbReference type="Proteomes" id="UP001254848"/>
    </source>
</evidence>
<evidence type="ECO:0000313" key="2">
    <source>
        <dbReference type="EMBL" id="MDT8903889.1"/>
    </source>
</evidence>
<dbReference type="Proteomes" id="UP001254848">
    <property type="component" value="Unassembled WGS sequence"/>
</dbReference>
<feature type="transmembrane region" description="Helical" evidence="1">
    <location>
        <begin position="25"/>
        <end position="46"/>
    </location>
</feature>
<sequence>MKEDMYSYHYYKRRSVMRPARTSDYLVQAALFCGMAYAVVTVVVMFR</sequence>
<keyword evidence="1" id="KW-0812">Transmembrane</keyword>
<protein>
    <submittedName>
        <fullName evidence="2">Uncharacterized protein</fullName>
    </submittedName>
</protein>
<proteinExistence type="predicted"/>
<name>A0ABU3P4A9_9FIRM</name>
<reference evidence="2 3" key="1">
    <citation type="submission" date="2023-07" db="EMBL/GenBank/DDBJ databases">
        <title>The novel representative of Negativicutes class, Anaeroselena agilis gen. nov. sp. nov.</title>
        <authorList>
            <person name="Prokofeva M.I."/>
            <person name="Elcheninov A.G."/>
            <person name="Klyukina A."/>
            <person name="Kublanov I.V."/>
            <person name="Frolov E.N."/>
            <person name="Podosokorskaya O.A."/>
        </authorList>
    </citation>
    <scope>NUCLEOTIDE SEQUENCE [LARGE SCALE GENOMIC DNA]</scope>
    <source>
        <strain evidence="2 3">4137-cl</strain>
    </source>
</reference>
<keyword evidence="1" id="KW-0472">Membrane</keyword>
<keyword evidence="1" id="KW-1133">Transmembrane helix</keyword>
<evidence type="ECO:0000256" key="1">
    <source>
        <dbReference type="SAM" id="Phobius"/>
    </source>
</evidence>
<accession>A0ABU3P4A9</accession>
<dbReference type="EMBL" id="JAUOZS010000001">
    <property type="protein sequence ID" value="MDT8903889.1"/>
    <property type="molecule type" value="Genomic_DNA"/>
</dbReference>
<gene>
    <name evidence="2" type="ORF">Q4T40_21875</name>
</gene>
<dbReference type="RefSeq" id="WP_413782330.1">
    <property type="nucleotide sequence ID" value="NZ_JAUOZS010000001.1"/>
</dbReference>